<dbReference type="GO" id="GO:0036033">
    <property type="term" value="F:mediator complex binding"/>
    <property type="evidence" value="ECO:0007669"/>
    <property type="project" value="InterPro"/>
</dbReference>
<dbReference type="EMBL" id="JABFUD020000003">
    <property type="protein sequence ID" value="KAI5082009.1"/>
    <property type="molecule type" value="Genomic_DNA"/>
</dbReference>
<dbReference type="GO" id="GO:0010183">
    <property type="term" value="P:pollen tube guidance"/>
    <property type="evidence" value="ECO:0007669"/>
    <property type="project" value="InterPro"/>
</dbReference>
<dbReference type="GO" id="GO:0005829">
    <property type="term" value="C:cytosol"/>
    <property type="evidence" value="ECO:0007669"/>
    <property type="project" value="TreeGrafter"/>
</dbReference>
<reference evidence="2" key="1">
    <citation type="submission" date="2021-01" db="EMBL/GenBank/DDBJ databases">
        <title>Adiantum capillus-veneris genome.</title>
        <authorList>
            <person name="Fang Y."/>
            <person name="Liao Q."/>
        </authorList>
    </citation>
    <scope>NUCLEOTIDE SEQUENCE</scope>
    <source>
        <strain evidence="2">H3</strain>
        <tissue evidence="2">Leaf</tissue>
    </source>
</reference>
<evidence type="ECO:0000256" key="1">
    <source>
        <dbReference type="SAM" id="MobiDB-lite"/>
    </source>
</evidence>
<proteinExistence type="predicted"/>
<dbReference type="Proteomes" id="UP000886520">
    <property type="component" value="Chromosome 2"/>
</dbReference>
<feature type="region of interest" description="Disordered" evidence="1">
    <location>
        <begin position="39"/>
        <end position="60"/>
    </location>
</feature>
<gene>
    <name evidence="2" type="ORF">GOP47_0001752</name>
</gene>
<organism evidence="2 3">
    <name type="scientific">Adiantum capillus-veneris</name>
    <name type="common">Maidenhair fern</name>
    <dbReference type="NCBI Taxonomy" id="13818"/>
    <lineage>
        <taxon>Eukaryota</taxon>
        <taxon>Viridiplantae</taxon>
        <taxon>Streptophyta</taxon>
        <taxon>Embryophyta</taxon>
        <taxon>Tracheophyta</taxon>
        <taxon>Polypodiopsida</taxon>
        <taxon>Polypodiidae</taxon>
        <taxon>Polypodiales</taxon>
        <taxon>Pteridineae</taxon>
        <taxon>Pteridaceae</taxon>
        <taxon>Vittarioideae</taxon>
        <taxon>Adiantum</taxon>
    </lineage>
</organism>
<keyword evidence="3" id="KW-1185">Reference proteome</keyword>
<evidence type="ECO:0000313" key="2">
    <source>
        <dbReference type="EMBL" id="KAI5082009.1"/>
    </source>
</evidence>
<dbReference type="PANTHER" id="PTHR36345:SF1">
    <property type="entry name" value="CCG-BINDING PROTEIN 1"/>
    <property type="match status" value="1"/>
</dbReference>
<dbReference type="PANTHER" id="PTHR36345">
    <property type="entry name" value="CCG-BINDING PROTEIN 1"/>
    <property type="match status" value="1"/>
</dbReference>
<dbReference type="InterPro" id="IPR037502">
    <property type="entry name" value="CBP1"/>
</dbReference>
<evidence type="ECO:0000313" key="3">
    <source>
        <dbReference type="Proteomes" id="UP000886520"/>
    </source>
</evidence>
<comment type="caution">
    <text evidence="2">The sequence shown here is derived from an EMBL/GenBank/DDBJ whole genome shotgun (WGS) entry which is preliminary data.</text>
</comment>
<accession>A0A9D4V9J4</accession>
<dbReference type="GO" id="GO:0005634">
    <property type="term" value="C:nucleus"/>
    <property type="evidence" value="ECO:0007669"/>
    <property type="project" value="TreeGrafter"/>
</dbReference>
<sequence>MAMELSPALPVSQATCGTTLPFASRGCRSLAMAALAENNNKPSVTSSSSSSSPGIPKLEPFNRSRVSRLMKEPSLLEKAEHAISDRCSILEGDEAYQCWEALFEFENMKEEYTGQCNIAPATERQTACGPLERLESFVRQSGGVASLINNVRVLAMANEMRKASNATAQEVSHVASIDVTNGNVEAEKAHFFPEPGELPPSKEDLELEQSAMMPESQFTRVLRAVGIPAPWFGKPSG</sequence>
<name>A0A9D4V9J4_ADICA</name>
<dbReference type="OrthoDB" id="1924011at2759"/>
<dbReference type="AlphaFoldDB" id="A0A9D4V9J4"/>
<protein>
    <submittedName>
        <fullName evidence="2">Uncharacterized protein</fullName>
    </submittedName>
</protein>